<dbReference type="SUPFAM" id="SSF55874">
    <property type="entry name" value="ATPase domain of HSP90 chaperone/DNA topoisomerase II/histidine kinase"/>
    <property type="match status" value="1"/>
</dbReference>
<feature type="compositionally biased region" description="Low complexity" evidence="8">
    <location>
        <begin position="694"/>
        <end position="706"/>
    </location>
</feature>
<evidence type="ECO:0000259" key="10">
    <source>
        <dbReference type="PROSITE" id="PS50906"/>
    </source>
</evidence>
<evidence type="ECO:0000256" key="6">
    <source>
        <dbReference type="ARBA" id="ARBA00022777"/>
    </source>
</evidence>
<dbReference type="PANTHER" id="PTHR45436:SF5">
    <property type="entry name" value="SENSOR HISTIDINE KINASE TRCS"/>
    <property type="match status" value="1"/>
</dbReference>
<accession>A0ABP6N802</accession>
<evidence type="ECO:0000256" key="7">
    <source>
        <dbReference type="ARBA" id="ARBA00022989"/>
    </source>
</evidence>
<dbReference type="InterPro" id="IPR050428">
    <property type="entry name" value="TCS_sensor_his_kinase"/>
</dbReference>
<feature type="domain" description="NIT" evidence="10">
    <location>
        <begin position="49"/>
        <end position="296"/>
    </location>
</feature>
<keyword evidence="4" id="KW-0808">Transferase</keyword>
<feature type="region of interest" description="Disordered" evidence="8">
    <location>
        <begin position="644"/>
        <end position="839"/>
    </location>
</feature>
<evidence type="ECO:0000256" key="4">
    <source>
        <dbReference type="ARBA" id="ARBA00022679"/>
    </source>
</evidence>
<dbReference type="Pfam" id="PF08376">
    <property type="entry name" value="NIT"/>
    <property type="match status" value="1"/>
</dbReference>
<dbReference type="PANTHER" id="PTHR45436">
    <property type="entry name" value="SENSOR HISTIDINE KINASE YKOH"/>
    <property type="match status" value="1"/>
</dbReference>
<dbReference type="InterPro" id="IPR013587">
    <property type="entry name" value="Nitrate/nitrite_sensing"/>
</dbReference>
<keyword evidence="6" id="KW-0418">Kinase</keyword>
<dbReference type="EC" id="2.7.13.3" evidence="2"/>
<evidence type="ECO:0000256" key="1">
    <source>
        <dbReference type="ARBA" id="ARBA00000085"/>
    </source>
</evidence>
<keyword evidence="5" id="KW-0812">Transmembrane</keyword>
<dbReference type="InterPro" id="IPR005467">
    <property type="entry name" value="His_kinase_dom"/>
</dbReference>
<dbReference type="SMART" id="SM00387">
    <property type="entry name" value="HATPase_c"/>
    <property type="match status" value="1"/>
</dbReference>
<dbReference type="EMBL" id="BAAAUT010000024">
    <property type="protein sequence ID" value="GAA3139126.1"/>
    <property type="molecule type" value="Genomic_DNA"/>
</dbReference>
<dbReference type="InterPro" id="IPR003594">
    <property type="entry name" value="HATPase_dom"/>
</dbReference>
<evidence type="ECO:0000313" key="12">
    <source>
        <dbReference type="Proteomes" id="UP001500320"/>
    </source>
</evidence>
<dbReference type="PROSITE" id="PS50906">
    <property type="entry name" value="NIT"/>
    <property type="match status" value="1"/>
</dbReference>
<sequence>MRLSNARLRTKITALLVSLAALWMFTAWVTVRDGLNMLGVTTLNTGVAEPGHRLLSELQAERRLTLLALADPDGGRREREELRAQRKRTDAAAAHLRGSSASTGVELAMSDEAERRLALLLRRLDGLAAVRQAADGGRTDRIRTAEGFTGIIDAAHFTYDALSSLDDEGIAKDVRTFIQLNRVVELTARTDAMAAGALAGGGFTDEERVLFTRTVGTQRFLLSQVEAELPEVDRGTYRKLADGEQFARLRAMEDLLAGDGQVDLERWTAASEHVQAGLWNLAITGGANLIERSTPVVAGVIIRLVLAGGLGLVAVIASVVLSVTTARALVRQLEKLRDAARELADRRLPGVVERIGHGEDVDVAVEAPPLRFGDDQIGQVGQAFNAVQRTAIKVAVEQAQLRRDIADILRNLARRTQSLVHRQLSVLDTMERREQDPQELRDLFRLDHLATRMRRYAENLLVLAGAAPGRAWRGSVPMLDVVRGALAEIEDYTRVDVLPMGEAALDGRAVGDVIHLVAELVENAASFSPPYTTVKVGGHAVAHGYAVEIEDRGLGMSEEDIAAANERIADPPELKLAGNARLGLYVVSRLAERHGIRVTFKASPYGGTTVVVLIPQELIVQPAGPQAPEPVSVPAARAEAVPAARAETAVRPAEGAVRTEGAGRHGAPAVPAPWEADPLGLGTASAPVGRGWDTAPAGPAGPAPGTAERRSGAAEPGPGTAELKESAMDTPGGASPPHRRQTPAPGTASERPPSVLPPPDTSHTPGGLPRRVPQTHLAVPLREDEPLPAPEPVEDDERSPEEIRAAFSSFQAGTLRGRSDAARLLAGGGEPADDARPSA</sequence>
<keyword evidence="12" id="KW-1185">Reference proteome</keyword>
<dbReference type="RefSeq" id="WP_344860332.1">
    <property type="nucleotide sequence ID" value="NZ_BAAAUT010000024.1"/>
</dbReference>
<gene>
    <name evidence="11" type="ORF">GCM10010466_32850</name>
</gene>
<proteinExistence type="predicted"/>
<feature type="compositionally biased region" description="Low complexity" evidence="8">
    <location>
        <begin position="644"/>
        <end position="654"/>
    </location>
</feature>
<dbReference type="Gene3D" id="6.10.340.10">
    <property type="match status" value="1"/>
</dbReference>
<evidence type="ECO:0000256" key="5">
    <source>
        <dbReference type="ARBA" id="ARBA00022692"/>
    </source>
</evidence>
<evidence type="ECO:0000313" key="11">
    <source>
        <dbReference type="EMBL" id="GAA3139126.1"/>
    </source>
</evidence>
<feature type="domain" description="Histidine kinase" evidence="9">
    <location>
        <begin position="513"/>
        <end position="618"/>
    </location>
</feature>
<dbReference type="Proteomes" id="UP001500320">
    <property type="component" value="Unassembled WGS sequence"/>
</dbReference>
<evidence type="ECO:0000256" key="3">
    <source>
        <dbReference type="ARBA" id="ARBA00022553"/>
    </source>
</evidence>
<organism evidence="11 12">
    <name type="scientific">Planomonospora alba</name>
    <dbReference type="NCBI Taxonomy" id="161354"/>
    <lineage>
        <taxon>Bacteria</taxon>
        <taxon>Bacillati</taxon>
        <taxon>Actinomycetota</taxon>
        <taxon>Actinomycetes</taxon>
        <taxon>Streptosporangiales</taxon>
        <taxon>Streptosporangiaceae</taxon>
        <taxon>Planomonospora</taxon>
    </lineage>
</organism>
<dbReference type="Pfam" id="PF02518">
    <property type="entry name" value="HATPase_c"/>
    <property type="match status" value="1"/>
</dbReference>
<keyword evidence="7" id="KW-0472">Membrane</keyword>
<dbReference type="Gene3D" id="3.30.565.10">
    <property type="entry name" value="Histidine kinase-like ATPase, C-terminal domain"/>
    <property type="match status" value="1"/>
</dbReference>
<reference evidence="12" key="1">
    <citation type="journal article" date="2019" name="Int. J. Syst. Evol. Microbiol.">
        <title>The Global Catalogue of Microorganisms (GCM) 10K type strain sequencing project: providing services to taxonomists for standard genome sequencing and annotation.</title>
        <authorList>
            <consortium name="The Broad Institute Genomics Platform"/>
            <consortium name="The Broad Institute Genome Sequencing Center for Infectious Disease"/>
            <person name="Wu L."/>
            <person name="Ma J."/>
        </authorList>
    </citation>
    <scope>NUCLEOTIDE SEQUENCE [LARGE SCALE GENOMIC DNA]</scope>
    <source>
        <strain evidence="12">JCM 9373</strain>
    </source>
</reference>
<dbReference type="InterPro" id="IPR010910">
    <property type="entry name" value="Nitrate/nitrite_sensing_bac"/>
</dbReference>
<dbReference type="PROSITE" id="PS50109">
    <property type="entry name" value="HIS_KIN"/>
    <property type="match status" value="1"/>
</dbReference>
<evidence type="ECO:0000256" key="8">
    <source>
        <dbReference type="SAM" id="MobiDB-lite"/>
    </source>
</evidence>
<dbReference type="InterPro" id="IPR036890">
    <property type="entry name" value="HATPase_C_sf"/>
</dbReference>
<protein>
    <recommendedName>
        <fullName evidence="2">histidine kinase</fullName>
        <ecNumber evidence="2">2.7.13.3</ecNumber>
    </recommendedName>
</protein>
<comment type="caution">
    <text evidence="11">The sequence shown here is derived from an EMBL/GenBank/DDBJ whole genome shotgun (WGS) entry which is preliminary data.</text>
</comment>
<keyword evidence="3" id="KW-0597">Phosphoprotein</keyword>
<comment type="catalytic activity">
    <reaction evidence="1">
        <text>ATP + protein L-histidine = ADP + protein N-phospho-L-histidine.</text>
        <dbReference type="EC" id="2.7.13.3"/>
    </reaction>
</comment>
<evidence type="ECO:0000259" key="9">
    <source>
        <dbReference type="PROSITE" id="PS50109"/>
    </source>
</evidence>
<keyword evidence="7" id="KW-1133">Transmembrane helix</keyword>
<evidence type="ECO:0000256" key="2">
    <source>
        <dbReference type="ARBA" id="ARBA00012438"/>
    </source>
</evidence>
<name>A0ABP6N802_9ACTN</name>